<dbReference type="Pfam" id="PF10408">
    <property type="entry name" value="Ufd2P_core"/>
    <property type="match status" value="1"/>
</dbReference>
<proteinExistence type="predicted"/>
<dbReference type="AlphaFoldDB" id="A0A8J2KJ26"/>
<accession>A0A8J2KJ26</accession>
<evidence type="ECO:0000256" key="2">
    <source>
        <dbReference type="ARBA" id="ARBA00004906"/>
    </source>
</evidence>
<dbReference type="GO" id="GO:0006511">
    <property type="term" value="P:ubiquitin-dependent protein catabolic process"/>
    <property type="evidence" value="ECO:0007669"/>
    <property type="project" value="InterPro"/>
</dbReference>
<name>A0A8J2KJ26_9HEXA</name>
<sequence length="857" mass="97688">MSDQQKEEIRRKRLERLGQLNVTSGSNSAENLTSHNSLSTTSSQRPTSSPGLFRNGSNDCMKVDLQQHIRSDAAAAYAQTPLDLEREQGKGEETLPLPMEIGEEVGKIVSQMEVDIEADTRHVSRKRNFEITSINLPTEDNLHPNIPSESCTPLTPTTNAVLPVLEVVRIIESVFNVKFDLENSCSSLSVPNIPPVVPASSELLKIWSSSGKGIDVENFVGSLLYELVALHIADFKDPKYLQPGTFPDDDSTDVLTGADTPSLITYWFLDIYERSYEQERMYPKRSGSNQMKELLMHIRQQCTNYIGLVLQEAFCETDAVTSPFLKPLLNQTLPMELLLELTMRYYKNKATFKTVFSPLILGLWHRMREGSILGNRHRMPLMVLQQLCDIRAGDNGTIRPFADLIAHQENFIPSILNKSAGHELGRVGYLSPFFGVSIICEDDIKLAEQFFAEGASSEGLVCKPLQNELEYVRSTMHKVVHSILSNQSTREKCIKFLSEVLNRNSSRTKIQSDRRENITDGPMLNYLSVFQLLSFKVKLTKIDPYYPFSPNCLVDLKNDTRIKSSNKELEIWVSSLQINGHQWIEAKFPTICWFLTLQAHHVCLIPAVNNYQRFIRQSVEIQKMLQELSTTQEQWQNGPNAGRNKRLMKRWKHELKLINMNKSSMAAVILHEDFLKRSLSFYSSVVEYLNAIIMPQTESGWLPELPLPPEVPPLFANLPEWFVEDIADFLLFVQQYSVSTVAESLEDPMVLWLLVMICTTNYVRNPYLAAKLVEVLYVINPNIRGGRTDFLYRKIMTNPIAENHLPSALMKFYTDVESTGASSEFYDKFTIRYHISIIIKTMWDSNPVQRISSRGNM</sequence>
<protein>
    <recommendedName>
        <fullName evidence="7">Ubiquitin conjugation factor E4 core domain-containing protein</fullName>
    </recommendedName>
</protein>
<dbReference type="GO" id="GO:0000209">
    <property type="term" value="P:protein polyubiquitination"/>
    <property type="evidence" value="ECO:0007669"/>
    <property type="project" value="TreeGrafter"/>
</dbReference>
<gene>
    <name evidence="8" type="ORF">AFUS01_LOCUS29448</name>
</gene>
<dbReference type="GO" id="GO:0005737">
    <property type="term" value="C:cytoplasm"/>
    <property type="evidence" value="ECO:0007669"/>
    <property type="project" value="TreeGrafter"/>
</dbReference>
<feature type="compositionally biased region" description="Low complexity" evidence="6">
    <location>
        <begin position="31"/>
        <end position="49"/>
    </location>
</feature>
<dbReference type="EMBL" id="CAJVCH010435732">
    <property type="protein sequence ID" value="CAG7818971.1"/>
    <property type="molecule type" value="Genomic_DNA"/>
</dbReference>
<comment type="pathway">
    <text evidence="2">Protein modification; protein ubiquitination.</text>
</comment>
<evidence type="ECO:0000259" key="7">
    <source>
        <dbReference type="Pfam" id="PF10408"/>
    </source>
</evidence>
<keyword evidence="3" id="KW-0808">Transferase</keyword>
<feature type="compositionally biased region" description="Polar residues" evidence="6">
    <location>
        <begin position="20"/>
        <end position="30"/>
    </location>
</feature>
<dbReference type="GO" id="GO:0000151">
    <property type="term" value="C:ubiquitin ligase complex"/>
    <property type="evidence" value="ECO:0007669"/>
    <property type="project" value="InterPro"/>
</dbReference>
<evidence type="ECO:0000313" key="8">
    <source>
        <dbReference type="EMBL" id="CAG7818971.1"/>
    </source>
</evidence>
<evidence type="ECO:0000256" key="4">
    <source>
        <dbReference type="ARBA" id="ARBA00022786"/>
    </source>
</evidence>
<feature type="region of interest" description="Disordered" evidence="6">
    <location>
        <begin position="1"/>
        <end position="57"/>
    </location>
</feature>
<dbReference type="GO" id="GO:0005634">
    <property type="term" value="C:nucleus"/>
    <property type="evidence" value="ECO:0007669"/>
    <property type="project" value="UniProtKB-SubCell"/>
</dbReference>
<evidence type="ECO:0000256" key="6">
    <source>
        <dbReference type="SAM" id="MobiDB-lite"/>
    </source>
</evidence>
<evidence type="ECO:0000256" key="3">
    <source>
        <dbReference type="ARBA" id="ARBA00022679"/>
    </source>
</evidence>
<dbReference type="Proteomes" id="UP000708208">
    <property type="component" value="Unassembled WGS sequence"/>
</dbReference>
<reference evidence="8" key="1">
    <citation type="submission" date="2021-06" db="EMBL/GenBank/DDBJ databases">
        <authorList>
            <person name="Hodson N. C."/>
            <person name="Mongue J. A."/>
            <person name="Jaron S. K."/>
        </authorList>
    </citation>
    <scope>NUCLEOTIDE SEQUENCE</scope>
</reference>
<dbReference type="PANTHER" id="PTHR13931:SF2">
    <property type="entry name" value="UBIQUITIN CONJUGATION FACTOR E4 B"/>
    <property type="match status" value="1"/>
</dbReference>
<dbReference type="GO" id="GO:0034450">
    <property type="term" value="F:ubiquitin-ubiquitin ligase activity"/>
    <property type="evidence" value="ECO:0007669"/>
    <property type="project" value="InterPro"/>
</dbReference>
<keyword evidence="4" id="KW-0833">Ubl conjugation pathway</keyword>
<comment type="caution">
    <text evidence="8">The sequence shown here is derived from an EMBL/GenBank/DDBJ whole genome shotgun (WGS) entry which is preliminary data.</text>
</comment>
<feature type="compositionally biased region" description="Basic and acidic residues" evidence="6">
    <location>
        <begin position="1"/>
        <end position="10"/>
    </location>
</feature>
<evidence type="ECO:0000313" key="9">
    <source>
        <dbReference type="Proteomes" id="UP000708208"/>
    </source>
</evidence>
<keyword evidence="9" id="KW-1185">Reference proteome</keyword>
<dbReference type="PANTHER" id="PTHR13931">
    <property type="entry name" value="UBIQUITINATION FACTOR E4"/>
    <property type="match status" value="1"/>
</dbReference>
<dbReference type="InterPro" id="IPR045132">
    <property type="entry name" value="UBE4"/>
</dbReference>
<dbReference type="OrthoDB" id="20295at2759"/>
<organism evidence="8 9">
    <name type="scientific">Allacma fusca</name>
    <dbReference type="NCBI Taxonomy" id="39272"/>
    <lineage>
        <taxon>Eukaryota</taxon>
        <taxon>Metazoa</taxon>
        <taxon>Ecdysozoa</taxon>
        <taxon>Arthropoda</taxon>
        <taxon>Hexapoda</taxon>
        <taxon>Collembola</taxon>
        <taxon>Symphypleona</taxon>
        <taxon>Sminthuridae</taxon>
        <taxon>Allacma</taxon>
    </lineage>
</organism>
<dbReference type="GO" id="GO:0036503">
    <property type="term" value="P:ERAD pathway"/>
    <property type="evidence" value="ECO:0007669"/>
    <property type="project" value="InterPro"/>
</dbReference>
<comment type="subcellular location">
    <subcellularLocation>
        <location evidence="1">Nucleus</location>
    </subcellularLocation>
</comment>
<keyword evidence="5" id="KW-0539">Nucleus</keyword>
<feature type="domain" description="Ubiquitin conjugation factor E4 core" evidence="7">
    <location>
        <begin position="430"/>
        <end position="849"/>
    </location>
</feature>
<evidence type="ECO:0000256" key="1">
    <source>
        <dbReference type="ARBA" id="ARBA00004123"/>
    </source>
</evidence>
<evidence type="ECO:0000256" key="5">
    <source>
        <dbReference type="ARBA" id="ARBA00023242"/>
    </source>
</evidence>
<dbReference type="InterPro" id="IPR019474">
    <property type="entry name" value="Ub_conjug_fac_E4_core"/>
</dbReference>